<evidence type="ECO:0000313" key="6">
    <source>
        <dbReference type="EMBL" id="KIW90020.1"/>
    </source>
</evidence>
<dbReference type="Gene3D" id="2.30.40.10">
    <property type="entry name" value="Urease, subunit C, domain 1"/>
    <property type="match status" value="1"/>
</dbReference>
<dbReference type="InterPro" id="IPR051607">
    <property type="entry name" value="Metallo-dep_hydrolases"/>
</dbReference>
<evidence type="ECO:0000256" key="3">
    <source>
        <dbReference type="ARBA" id="ARBA00022801"/>
    </source>
</evidence>
<dbReference type="OrthoDB" id="194468at2759"/>
<keyword evidence="4" id="KW-0862">Zinc</keyword>
<name>A0A0D2HH01_CLAB1</name>
<dbReference type="Gene3D" id="3.20.20.140">
    <property type="entry name" value="Metal-dependent hydrolases"/>
    <property type="match status" value="1"/>
</dbReference>
<evidence type="ECO:0000313" key="7">
    <source>
        <dbReference type="Proteomes" id="UP000053789"/>
    </source>
</evidence>
<dbReference type="GeneID" id="27702378"/>
<keyword evidence="2" id="KW-0479">Metal-binding</keyword>
<dbReference type="Pfam" id="PF01979">
    <property type="entry name" value="Amidohydro_1"/>
    <property type="match status" value="1"/>
</dbReference>
<dbReference type="PANTHER" id="PTHR11271">
    <property type="entry name" value="GUANINE DEAMINASE"/>
    <property type="match status" value="1"/>
</dbReference>
<reference evidence="6" key="1">
    <citation type="submission" date="2015-01" db="EMBL/GenBank/DDBJ databases">
        <title>The Genome Sequence of Cladophialophora bantiana CBS 173.52.</title>
        <authorList>
            <consortium name="The Broad Institute Genomics Platform"/>
            <person name="Cuomo C."/>
            <person name="de Hoog S."/>
            <person name="Gorbushina A."/>
            <person name="Stielow B."/>
            <person name="Teixiera M."/>
            <person name="Abouelleil A."/>
            <person name="Chapman S.B."/>
            <person name="Priest M."/>
            <person name="Young S.K."/>
            <person name="Wortman J."/>
            <person name="Nusbaum C."/>
            <person name="Birren B."/>
        </authorList>
    </citation>
    <scope>NUCLEOTIDE SEQUENCE [LARGE SCALE GENOMIC DNA]</scope>
    <source>
        <strain evidence="6">CBS 173.52</strain>
    </source>
</reference>
<proteinExistence type="predicted"/>
<protein>
    <recommendedName>
        <fullName evidence="5">Amidohydrolase-related domain-containing protein</fullName>
    </recommendedName>
</protein>
<dbReference type="HOGENOM" id="CLU_012358_11_3_1"/>
<evidence type="ECO:0000256" key="2">
    <source>
        <dbReference type="ARBA" id="ARBA00022723"/>
    </source>
</evidence>
<dbReference type="GO" id="GO:0005829">
    <property type="term" value="C:cytosol"/>
    <property type="evidence" value="ECO:0007669"/>
    <property type="project" value="TreeGrafter"/>
</dbReference>
<dbReference type="AlphaFoldDB" id="A0A0D2HH01"/>
<evidence type="ECO:0000259" key="5">
    <source>
        <dbReference type="Pfam" id="PF01979"/>
    </source>
</evidence>
<dbReference type="PANTHER" id="PTHR11271:SF37">
    <property type="entry name" value="FAMILY PROTEIN, PUTATIVE (AFU_ORTHOLOGUE AFUA_4G00460)-RELATED"/>
    <property type="match status" value="1"/>
</dbReference>
<dbReference type="InterPro" id="IPR011059">
    <property type="entry name" value="Metal-dep_hydrolase_composite"/>
</dbReference>
<dbReference type="EMBL" id="KN846994">
    <property type="protein sequence ID" value="KIW90020.1"/>
    <property type="molecule type" value="Genomic_DNA"/>
</dbReference>
<dbReference type="VEuPathDB" id="FungiDB:Z519_09450"/>
<comment type="cofactor">
    <cofactor evidence="1">
        <name>Zn(2+)</name>
        <dbReference type="ChEBI" id="CHEBI:29105"/>
    </cofactor>
</comment>
<keyword evidence="7" id="KW-1185">Reference proteome</keyword>
<feature type="domain" description="Amidohydrolase-related" evidence="5">
    <location>
        <begin position="105"/>
        <end position="264"/>
    </location>
</feature>
<sequence>MAYSLGHGLAALAATLSSGIESILCLSVTPRLKRWDTESVADSELLPPWFCPFAARPQQRTELHEDVKRIFETARDIGAKIITSHLRRNNIAGMGLSAPKAFQQYGLLKADIILSHATGSAAEELDILRKSRAFVAAIPGTESQMAHGEVIGLRKDVRGSIGADCRSCGNTFTSQLTNPGHGKFPKVIEPTTEHAFNLATILGARAAGVSDRTGSLVEGKAADIIVIDGNTPAMCCAFEHDPLVTVVRHAGVQEIDVVIVAGKILKEQGRLVNVAFDGPEAWDHSEEVMAIFNNRSIHWSVVAGQLRSTRLDIQKRIDACDMGVAKAEILKLWGSKDGSNMLV</sequence>
<dbReference type="InterPro" id="IPR006680">
    <property type="entry name" value="Amidohydro-rel"/>
</dbReference>
<keyword evidence="3" id="KW-0378">Hydrolase</keyword>
<dbReference type="SUPFAM" id="SSF51338">
    <property type="entry name" value="Composite domain of metallo-dependent hydrolases"/>
    <property type="match status" value="1"/>
</dbReference>
<dbReference type="Proteomes" id="UP000053789">
    <property type="component" value="Unassembled WGS sequence"/>
</dbReference>
<dbReference type="SUPFAM" id="SSF51556">
    <property type="entry name" value="Metallo-dependent hydrolases"/>
    <property type="match status" value="1"/>
</dbReference>
<dbReference type="InterPro" id="IPR032466">
    <property type="entry name" value="Metal_Hydrolase"/>
</dbReference>
<dbReference type="GO" id="GO:0019239">
    <property type="term" value="F:deaminase activity"/>
    <property type="evidence" value="ECO:0007669"/>
    <property type="project" value="TreeGrafter"/>
</dbReference>
<gene>
    <name evidence="6" type="ORF">Z519_09450</name>
</gene>
<accession>A0A0D2HH01</accession>
<organism evidence="6 7">
    <name type="scientific">Cladophialophora bantiana (strain ATCC 10958 / CBS 173.52 / CDC B-1940 / NIH 8579)</name>
    <name type="common">Xylohypha bantiana</name>
    <dbReference type="NCBI Taxonomy" id="1442370"/>
    <lineage>
        <taxon>Eukaryota</taxon>
        <taxon>Fungi</taxon>
        <taxon>Dikarya</taxon>
        <taxon>Ascomycota</taxon>
        <taxon>Pezizomycotina</taxon>
        <taxon>Eurotiomycetes</taxon>
        <taxon>Chaetothyriomycetidae</taxon>
        <taxon>Chaetothyriales</taxon>
        <taxon>Herpotrichiellaceae</taxon>
        <taxon>Cladophialophora</taxon>
    </lineage>
</organism>
<evidence type="ECO:0000256" key="1">
    <source>
        <dbReference type="ARBA" id="ARBA00001947"/>
    </source>
</evidence>
<dbReference type="GO" id="GO:0046872">
    <property type="term" value="F:metal ion binding"/>
    <property type="evidence" value="ECO:0007669"/>
    <property type="project" value="UniProtKB-KW"/>
</dbReference>
<dbReference type="RefSeq" id="XP_016616689.1">
    <property type="nucleotide sequence ID" value="XM_016767173.1"/>
</dbReference>
<evidence type="ECO:0000256" key="4">
    <source>
        <dbReference type="ARBA" id="ARBA00022833"/>
    </source>
</evidence>